<dbReference type="AlphaFoldDB" id="A0A8H4QW58"/>
<evidence type="ECO:0000256" key="13">
    <source>
        <dbReference type="RuleBase" id="RU361213"/>
    </source>
</evidence>
<dbReference type="Gene3D" id="3.30.40.10">
    <property type="entry name" value="Zinc/RING finger domain, C3HC4 (zinc finger)"/>
    <property type="match status" value="1"/>
</dbReference>
<dbReference type="Pfam" id="PF12998">
    <property type="entry name" value="ING"/>
    <property type="match status" value="1"/>
</dbReference>
<dbReference type="InterPro" id="IPR013083">
    <property type="entry name" value="Znf_RING/FYVE/PHD"/>
</dbReference>
<keyword evidence="17" id="KW-1185">Reference proteome</keyword>
<evidence type="ECO:0000256" key="9">
    <source>
        <dbReference type="ARBA" id="ARBA00023242"/>
    </source>
</evidence>
<dbReference type="Gene3D" id="6.10.140.1740">
    <property type="match status" value="1"/>
</dbReference>
<comment type="similarity">
    <text evidence="2 13">Belongs to the ING family.</text>
</comment>
<dbReference type="InterPro" id="IPR019787">
    <property type="entry name" value="Znf_PHD-finger"/>
</dbReference>
<dbReference type="CDD" id="cd16858">
    <property type="entry name" value="ING_ING3_Yng2p"/>
    <property type="match status" value="1"/>
</dbReference>
<comment type="subunit">
    <text evidence="13">Component of an histone acetyltransferase complex. Interacts with H3K4me3 and to a lesser extent with H3K4me2.</text>
</comment>
<dbReference type="InterPro" id="IPR001965">
    <property type="entry name" value="Znf_PHD"/>
</dbReference>
<comment type="caution">
    <text evidence="16">The sequence shown here is derived from an EMBL/GenBank/DDBJ whole genome shotgun (WGS) entry which is preliminary data.</text>
</comment>
<feature type="site" description="Histone H3K4me3 binding" evidence="10">
    <location>
        <position position="317"/>
    </location>
</feature>
<comment type="function">
    <text evidence="13">Component of an histone acetyltransferase complex.</text>
</comment>
<keyword evidence="8" id="KW-0804">Transcription</keyword>
<evidence type="ECO:0000313" key="17">
    <source>
        <dbReference type="Proteomes" id="UP000521872"/>
    </source>
</evidence>
<organism evidence="16 17">
    <name type="scientific">Agrocybe pediades</name>
    <dbReference type="NCBI Taxonomy" id="84607"/>
    <lineage>
        <taxon>Eukaryota</taxon>
        <taxon>Fungi</taxon>
        <taxon>Dikarya</taxon>
        <taxon>Basidiomycota</taxon>
        <taxon>Agaricomycotina</taxon>
        <taxon>Agaricomycetes</taxon>
        <taxon>Agaricomycetidae</taxon>
        <taxon>Agaricales</taxon>
        <taxon>Agaricineae</taxon>
        <taxon>Strophariaceae</taxon>
        <taxon>Agrocybe</taxon>
    </lineage>
</organism>
<dbReference type="GO" id="GO:0006325">
    <property type="term" value="P:chromatin organization"/>
    <property type="evidence" value="ECO:0007669"/>
    <property type="project" value="UniProtKB-KW"/>
</dbReference>
<feature type="binding site" evidence="11">
    <location>
        <position position="294"/>
    </location>
    <ligand>
        <name>Zn(2+)</name>
        <dbReference type="ChEBI" id="CHEBI:29105"/>
        <label>1</label>
    </ligand>
</feature>
<dbReference type="InterPro" id="IPR011011">
    <property type="entry name" value="Znf_FYVE_PHD"/>
</dbReference>
<dbReference type="InterPro" id="IPR028651">
    <property type="entry name" value="ING_fam"/>
</dbReference>
<comment type="domain">
    <text evidence="13">The PHD-type zinc finger mediates the binding to H3K4me3.</text>
</comment>
<feature type="binding site" evidence="11">
    <location>
        <position position="322"/>
    </location>
    <ligand>
        <name>Zn(2+)</name>
        <dbReference type="ChEBI" id="CHEBI:29105"/>
        <label>1</label>
    </ligand>
</feature>
<dbReference type="EMBL" id="JAACJL010000017">
    <property type="protein sequence ID" value="KAF4618527.1"/>
    <property type="molecule type" value="Genomic_DNA"/>
</dbReference>
<reference evidence="16 17" key="1">
    <citation type="submission" date="2019-12" db="EMBL/GenBank/DDBJ databases">
        <authorList>
            <person name="Floudas D."/>
            <person name="Bentzer J."/>
            <person name="Ahren D."/>
            <person name="Johansson T."/>
            <person name="Persson P."/>
            <person name="Tunlid A."/>
        </authorList>
    </citation>
    <scope>NUCLEOTIDE SEQUENCE [LARGE SCALE GENOMIC DNA]</scope>
    <source>
        <strain evidence="16 17">CBS 102.39</strain>
    </source>
</reference>
<dbReference type="InterPro" id="IPR024610">
    <property type="entry name" value="ING_N_histone-binding"/>
</dbReference>
<dbReference type="PROSITE" id="PS50016">
    <property type="entry name" value="ZF_PHD_2"/>
    <property type="match status" value="1"/>
</dbReference>
<evidence type="ECO:0000259" key="15">
    <source>
        <dbReference type="PROSITE" id="PS50016"/>
    </source>
</evidence>
<evidence type="ECO:0000256" key="8">
    <source>
        <dbReference type="ARBA" id="ARBA00023163"/>
    </source>
</evidence>
<feature type="binding site" evidence="11">
    <location>
        <position position="307"/>
    </location>
    <ligand>
        <name>Zn(2+)</name>
        <dbReference type="ChEBI" id="CHEBI:29105"/>
        <label>2</label>
    </ligand>
</feature>
<keyword evidence="3 11" id="KW-0479">Metal-binding</keyword>
<evidence type="ECO:0000256" key="14">
    <source>
        <dbReference type="SAM" id="MobiDB-lite"/>
    </source>
</evidence>
<feature type="binding site" evidence="11">
    <location>
        <position position="319"/>
    </location>
    <ligand>
        <name>Zn(2+)</name>
        <dbReference type="ChEBI" id="CHEBI:29105"/>
        <label>1</label>
    </ligand>
</feature>
<evidence type="ECO:0000256" key="10">
    <source>
        <dbReference type="PIRSR" id="PIRSR628651-50"/>
    </source>
</evidence>
<feature type="binding site" evidence="11">
    <location>
        <position position="335"/>
    </location>
    <ligand>
        <name>Zn(2+)</name>
        <dbReference type="ChEBI" id="CHEBI:29105"/>
        <label>2</label>
    </ligand>
</feature>
<dbReference type="CDD" id="cd15505">
    <property type="entry name" value="PHD_ING"/>
    <property type="match status" value="1"/>
</dbReference>
<name>A0A8H4QW58_9AGAR</name>
<keyword evidence="9 13" id="KW-0539">Nucleus</keyword>
<feature type="compositionally biased region" description="Acidic residues" evidence="14">
    <location>
        <begin position="264"/>
        <end position="288"/>
    </location>
</feature>
<evidence type="ECO:0000313" key="16">
    <source>
        <dbReference type="EMBL" id="KAF4618527.1"/>
    </source>
</evidence>
<feature type="site" description="Histone H3K4me3 binding" evidence="10">
    <location>
        <position position="304"/>
    </location>
</feature>
<dbReference type="Proteomes" id="UP000521872">
    <property type="component" value="Unassembled WGS sequence"/>
</dbReference>
<evidence type="ECO:0000256" key="12">
    <source>
        <dbReference type="PROSITE-ProRule" id="PRU00146"/>
    </source>
</evidence>
<dbReference type="GO" id="GO:0008270">
    <property type="term" value="F:zinc ion binding"/>
    <property type="evidence" value="ECO:0007669"/>
    <property type="project" value="UniProtKB-KW"/>
</dbReference>
<keyword evidence="7" id="KW-0805">Transcription regulation</keyword>
<protein>
    <recommendedName>
        <fullName evidence="13">Chromatin modification-related protein</fullName>
    </recommendedName>
</protein>
<feature type="region of interest" description="Disordered" evidence="14">
    <location>
        <begin position="52"/>
        <end position="85"/>
    </location>
</feature>
<dbReference type="GO" id="GO:0005634">
    <property type="term" value="C:nucleus"/>
    <property type="evidence" value="ECO:0007669"/>
    <property type="project" value="UniProtKB-SubCell"/>
</dbReference>
<gene>
    <name evidence="16" type="ORF">D9613_009709</name>
</gene>
<dbReference type="PANTHER" id="PTHR10333:SF103">
    <property type="entry name" value="INHIBITOR OF GROWTH PROTEIN 3"/>
    <property type="match status" value="1"/>
</dbReference>
<dbReference type="PANTHER" id="PTHR10333">
    <property type="entry name" value="INHIBITOR OF GROWTH PROTEIN"/>
    <property type="match status" value="1"/>
</dbReference>
<dbReference type="SMART" id="SM00249">
    <property type="entry name" value="PHD"/>
    <property type="match status" value="1"/>
</dbReference>
<keyword evidence="4 12" id="KW-0863">Zinc-finger</keyword>
<evidence type="ECO:0000256" key="2">
    <source>
        <dbReference type="ARBA" id="ARBA00010210"/>
    </source>
</evidence>
<feature type="compositionally biased region" description="Polar residues" evidence="14">
    <location>
        <begin position="216"/>
        <end position="251"/>
    </location>
</feature>
<dbReference type="GO" id="GO:0000785">
    <property type="term" value="C:chromatin"/>
    <property type="evidence" value="ECO:0007669"/>
    <property type="project" value="UniProtKB-ARBA"/>
</dbReference>
<keyword evidence="5 11" id="KW-0862">Zinc</keyword>
<feature type="binding site" evidence="11">
    <location>
        <position position="338"/>
    </location>
    <ligand>
        <name>Zn(2+)</name>
        <dbReference type="ChEBI" id="CHEBI:29105"/>
        <label>2</label>
    </ligand>
</feature>
<feature type="site" description="Histone H3K4me3 binding" evidence="10">
    <location>
        <position position="308"/>
    </location>
</feature>
<keyword evidence="6 13" id="KW-0156">Chromatin regulator</keyword>
<proteinExistence type="inferred from homology"/>
<evidence type="ECO:0000256" key="4">
    <source>
        <dbReference type="ARBA" id="ARBA00022771"/>
    </source>
</evidence>
<sequence length="362" mass="39561">MSQQATANYEEAANVAAEFIYSIDNLPHEVSHILQEIKHCDNRTQELQQEIEKDSTKYIRHSRRSTSTSSSSPSSPSPKSSSLPARITASYTEIQTLTQEKCQLAERLIQIITRTRSKLDVELTKVMTLQGDSPETISATITAASKPPTTLPQQQPQLTMNGNSNMEGLGAPGKNPALAISESLRNALAMAPLPAVSVAAAAAAPSPPANKKRRLTTATSIKISPATTPTKHRSASPTTVSAPTAHVQQKSRLSRQVRIPVVEDNNDEEEEAEEGEEEMEEEEEDAEDDKTLYCFCQKTSYGDMIACDNEGGCPFEWFHLDCVGLKQPTPDKWYCSVCTKEKGLVSSTTTTTTTSSRKGRKK</sequence>
<evidence type="ECO:0000256" key="3">
    <source>
        <dbReference type="ARBA" id="ARBA00022723"/>
    </source>
</evidence>
<feature type="compositionally biased region" description="Low complexity" evidence="14">
    <location>
        <begin position="65"/>
        <end position="82"/>
    </location>
</feature>
<feature type="binding site" evidence="11">
    <location>
        <position position="296"/>
    </location>
    <ligand>
        <name>Zn(2+)</name>
        <dbReference type="ChEBI" id="CHEBI:29105"/>
        <label>1</label>
    </ligand>
</feature>
<dbReference type="SUPFAM" id="SSF57903">
    <property type="entry name" value="FYVE/PHD zinc finger"/>
    <property type="match status" value="1"/>
</dbReference>
<comment type="subcellular location">
    <subcellularLocation>
        <location evidence="1 13">Nucleus</location>
    </subcellularLocation>
</comment>
<dbReference type="SMART" id="SM01408">
    <property type="entry name" value="ING"/>
    <property type="match status" value="1"/>
</dbReference>
<evidence type="ECO:0000256" key="6">
    <source>
        <dbReference type="ARBA" id="ARBA00022853"/>
    </source>
</evidence>
<evidence type="ECO:0000256" key="1">
    <source>
        <dbReference type="ARBA" id="ARBA00004123"/>
    </source>
</evidence>
<accession>A0A8H4QW58</accession>
<feature type="domain" description="PHD-type" evidence="15">
    <location>
        <begin position="291"/>
        <end position="341"/>
    </location>
</feature>
<feature type="site" description="Histone H3K4me3 binding" evidence="10">
    <location>
        <position position="293"/>
    </location>
</feature>
<feature type="region of interest" description="Disordered" evidence="14">
    <location>
        <begin position="202"/>
        <end position="288"/>
    </location>
</feature>
<feature type="binding site" evidence="11">
    <location>
        <position position="313"/>
    </location>
    <ligand>
        <name>Zn(2+)</name>
        <dbReference type="ChEBI" id="CHEBI:29105"/>
        <label>2</label>
    </ligand>
</feature>
<evidence type="ECO:0000256" key="11">
    <source>
        <dbReference type="PIRSR" id="PIRSR628651-51"/>
    </source>
</evidence>
<evidence type="ECO:0000256" key="7">
    <source>
        <dbReference type="ARBA" id="ARBA00023015"/>
    </source>
</evidence>
<evidence type="ECO:0000256" key="5">
    <source>
        <dbReference type="ARBA" id="ARBA00022833"/>
    </source>
</evidence>